<dbReference type="Pfam" id="PF11964">
    <property type="entry name" value="SpoIIAA-like"/>
    <property type="match status" value="1"/>
</dbReference>
<dbReference type="RefSeq" id="WP_378022005.1">
    <property type="nucleotide sequence ID" value="NZ_JBHSKG010000008.1"/>
</dbReference>
<evidence type="ECO:0000313" key="2">
    <source>
        <dbReference type="EMBL" id="MFC5139823.1"/>
    </source>
</evidence>
<dbReference type="Gene3D" id="3.40.50.10600">
    <property type="entry name" value="SpoIIaa-like domains"/>
    <property type="match status" value="1"/>
</dbReference>
<protein>
    <submittedName>
        <fullName evidence="2">STAS/SEC14 domain-containing protein</fullName>
    </submittedName>
</protein>
<proteinExistence type="predicted"/>
<gene>
    <name evidence="2" type="ORF">ACFPK1_16400</name>
</gene>
<comment type="caution">
    <text evidence="2">The sequence shown here is derived from an EMBL/GenBank/DDBJ whole genome shotgun (WGS) entry which is preliminary data.</text>
</comment>
<dbReference type="InterPro" id="IPR036513">
    <property type="entry name" value="STAS_dom_sf"/>
</dbReference>
<accession>A0ABV9ZE03</accession>
<evidence type="ECO:0000256" key="1">
    <source>
        <dbReference type="SAM" id="MobiDB-lite"/>
    </source>
</evidence>
<feature type="region of interest" description="Disordered" evidence="1">
    <location>
        <begin position="125"/>
        <end position="145"/>
    </location>
</feature>
<dbReference type="InterPro" id="IPR021866">
    <property type="entry name" value="SpoIIAA-like"/>
</dbReference>
<keyword evidence="3" id="KW-1185">Reference proteome</keyword>
<dbReference type="Proteomes" id="UP001596175">
    <property type="component" value="Unassembled WGS sequence"/>
</dbReference>
<evidence type="ECO:0000313" key="3">
    <source>
        <dbReference type="Proteomes" id="UP001596175"/>
    </source>
</evidence>
<reference evidence="3" key="1">
    <citation type="journal article" date="2019" name="Int. J. Syst. Evol. Microbiol.">
        <title>The Global Catalogue of Microorganisms (GCM) 10K type strain sequencing project: providing services to taxonomists for standard genome sequencing and annotation.</title>
        <authorList>
            <consortium name="The Broad Institute Genomics Platform"/>
            <consortium name="The Broad Institute Genome Sequencing Center for Infectious Disease"/>
            <person name="Wu L."/>
            <person name="Ma J."/>
        </authorList>
    </citation>
    <scope>NUCLEOTIDE SEQUENCE [LARGE SCALE GENOMIC DNA]</scope>
    <source>
        <strain evidence="3">XZYJ18</strain>
    </source>
</reference>
<dbReference type="EMBL" id="JBHSKG010000008">
    <property type="protein sequence ID" value="MFC5139823.1"/>
    <property type="molecule type" value="Genomic_DNA"/>
</dbReference>
<dbReference type="InterPro" id="IPR038396">
    <property type="entry name" value="SpoIIAA-like_sf"/>
</dbReference>
<dbReference type="SUPFAM" id="SSF52091">
    <property type="entry name" value="SpoIIaa-like"/>
    <property type="match status" value="1"/>
</dbReference>
<name>A0ABV9ZE03_9PSEU</name>
<sequence length="145" mass="15504">MLATVPDMPAGITAIEAVGTITAEDYAEIVGPLLEDAHDQGRRLRILLHLGPRYEGFTAGAVWEKAGIWMRHPGLWHGVAAYALVSDIRWVVDLVHLAGVLVPFPMRVFGDDSFDEAVAWLESLPEDPGEGTASAMGGSRSAPGT</sequence>
<organism evidence="2 3">
    <name type="scientific">Actinomycetospora rhizophila</name>
    <dbReference type="NCBI Taxonomy" id="1416876"/>
    <lineage>
        <taxon>Bacteria</taxon>
        <taxon>Bacillati</taxon>
        <taxon>Actinomycetota</taxon>
        <taxon>Actinomycetes</taxon>
        <taxon>Pseudonocardiales</taxon>
        <taxon>Pseudonocardiaceae</taxon>
        <taxon>Actinomycetospora</taxon>
    </lineage>
</organism>